<sequence length="183" mass="19848">MTSVPNAPAPAPRWAVRCAHAAALTTIPSGLWRIAMAFGLPVGYSDEVLRQDFHIPGVGVVYVAGLSVVCEALALLTIGLVRPWGEVVPRWIPFIGGRRVHPLAAVIPAGLGAIALTVLWSGFLTWWSVEHRPAFEGPWGDIVGVCYQPLVLWGPLLGAVTVNYYLRHRRPVNTSPLGRSWAF</sequence>
<gene>
    <name evidence="2" type="ORF">AB2U05_28850</name>
</gene>
<feature type="transmembrane region" description="Helical" evidence="1">
    <location>
        <begin position="60"/>
        <end position="81"/>
    </location>
</feature>
<evidence type="ECO:0000256" key="1">
    <source>
        <dbReference type="SAM" id="Phobius"/>
    </source>
</evidence>
<feature type="transmembrane region" description="Helical" evidence="1">
    <location>
        <begin position="102"/>
        <end position="127"/>
    </location>
</feature>
<organism evidence="2">
    <name type="scientific">Streptomyces sp. Y1</name>
    <dbReference type="NCBI Taxonomy" id="3238634"/>
    <lineage>
        <taxon>Bacteria</taxon>
        <taxon>Bacillati</taxon>
        <taxon>Actinomycetota</taxon>
        <taxon>Actinomycetes</taxon>
        <taxon>Kitasatosporales</taxon>
        <taxon>Streptomycetaceae</taxon>
        <taxon>Streptomyces</taxon>
    </lineage>
</organism>
<dbReference type="EMBL" id="CP163445">
    <property type="protein sequence ID" value="XDQ82197.1"/>
    <property type="molecule type" value="Genomic_DNA"/>
</dbReference>
<evidence type="ECO:0000313" key="2">
    <source>
        <dbReference type="EMBL" id="XDQ82197.1"/>
    </source>
</evidence>
<dbReference type="AlphaFoldDB" id="A0AB39TSN6"/>
<reference evidence="2" key="1">
    <citation type="submission" date="2024-07" db="EMBL/GenBank/DDBJ databases">
        <authorList>
            <person name="Yu S.T."/>
        </authorList>
    </citation>
    <scope>NUCLEOTIDE SEQUENCE</scope>
    <source>
        <strain evidence="2">Y1</strain>
    </source>
</reference>
<feature type="transmembrane region" description="Helical" evidence="1">
    <location>
        <begin position="147"/>
        <end position="166"/>
    </location>
</feature>
<dbReference type="RefSeq" id="WP_369184657.1">
    <property type="nucleotide sequence ID" value="NZ_CP163445.1"/>
</dbReference>
<protein>
    <recommendedName>
        <fullName evidence="3">Integral membrane protein</fullName>
    </recommendedName>
</protein>
<keyword evidence="1" id="KW-1133">Transmembrane helix</keyword>
<accession>A0AB39TSN6</accession>
<keyword evidence="1" id="KW-0812">Transmembrane</keyword>
<keyword evidence="1" id="KW-0472">Membrane</keyword>
<proteinExistence type="predicted"/>
<name>A0AB39TSN6_9ACTN</name>
<evidence type="ECO:0008006" key="3">
    <source>
        <dbReference type="Google" id="ProtNLM"/>
    </source>
</evidence>